<feature type="compositionally biased region" description="Basic and acidic residues" evidence="5">
    <location>
        <begin position="27"/>
        <end position="47"/>
    </location>
</feature>
<dbReference type="Pfam" id="PF00076">
    <property type="entry name" value="RRM_1"/>
    <property type="match status" value="1"/>
</dbReference>
<protein>
    <recommendedName>
        <fullName evidence="6">RRM domain-containing protein</fullName>
    </recommendedName>
</protein>
<name>A0A7S3LQ37_9STRA</name>
<reference evidence="7" key="1">
    <citation type="submission" date="2021-01" db="EMBL/GenBank/DDBJ databases">
        <authorList>
            <person name="Corre E."/>
            <person name="Pelletier E."/>
            <person name="Niang G."/>
            <person name="Scheremetjew M."/>
            <person name="Finn R."/>
            <person name="Kale V."/>
            <person name="Holt S."/>
            <person name="Cochrane G."/>
            <person name="Meng A."/>
            <person name="Brown T."/>
            <person name="Cohen L."/>
        </authorList>
    </citation>
    <scope>NUCLEOTIDE SEQUENCE</scope>
    <source>
        <strain evidence="7">GSBS06</strain>
    </source>
</reference>
<comment type="subcellular location">
    <subcellularLocation>
        <location evidence="1">Nucleus</location>
        <location evidence="1">Nucleolus</location>
    </subcellularLocation>
</comment>
<dbReference type="PANTHER" id="PTHR46754">
    <property type="entry name" value="MKI67 FHA DOMAIN-INTERACTING NUCLEOLAR PHOSPHOPROTEIN"/>
    <property type="match status" value="1"/>
</dbReference>
<evidence type="ECO:0000256" key="4">
    <source>
        <dbReference type="PROSITE-ProRule" id="PRU00176"/>
    </source>
</evidence>
<dbReference type="EMBL" id="HBIN01008369">
    <property type="protein sequence ID" value="CAE0435925.1"/>
    <property type="molecule type" value="Transcribed_RNA"/>
</dbReference>
<proteinExistence type="predicted"/>
<evidence type="ECO:0000313" key="7">
    <source>
        <dbReference type="EMBL" id="CAE0435925.1"/>
    </source>
</evidence>
<dbReference type="SMART" id="SM00360">
    <property type="entry name" value="RRM"/>
    <property type="match status" value="1"/>
</dbReference>
<evidence type="ECO:0000256" key="5">
    <source>
        <dbReference type="SAM" id="MobiDB-lite"/>
    </source>
</evidence>
<dbReference type="GO" id="GO:0003723">
    <property type="term" value="F:RNA binding"/>
    <property type="evidence" value="ECO:0007669"/>
    <property type="project" value="UniProtKB-UniRule"/>
</dbReference>
<dbReference type="InterPro" id="IPR000504">
    <property type="entry name" value="RRM_dom"/>
</dbReference>
<dbReference type="CDD" id="cd12307">
    <property type="entry name" value="RRM_NIFK_like"/>
    <property type="match status" value="1"/>
</dbReference>
<dbReference type="AlphaFoldDB" id="A0A7S3LQ37"/>
<dbReference type="PROSITE" id="PS50102">
    <property type="entry name" value="RRM"/>
    <property type="match status" value="1"/>
</dbReference>
<keyword evidence="3" id="KW-0539">Nucleus</keyword>
<dbReference type="SUPFAM" id="SSF54928">
    <property type="entry name" value="RNA-binding domain, RBD"/>
    <property type="match status" value="1"/>
</dbReference>
<dbReference type="InterPro" id="IPR012677">
    <property type="entry name" value="Nucleotide-bd_a/b_plait_sf"/>
</dbReference>
<gene>
    <name evidence="7" type="ORF">ASTO00021_LOCUS6199</name>
</gene>
<dbReference type="GO" id="GO:0005730">
    <property type="term" value="C:nucleolus"/>
    <property type="evidence" value="ECO:0007669"/>
    <property type="project" value="UniProtKB-SubCell"/>
</dbReference>
<accession>A0A7S3LQ37</accession>
<feature type="domain" description="RRM" evidence="6">
    <location>
        <begin position="99"/>
        <end position="177"/>
    </location>
</feature>
<evidence type="ECO:0000259" key="6">
    <source>
        <dbReference type="PROSITE" id="PS50102"/>
    </source>
</evidence>
<dbReference type="InterPro" id="IPR035979">
    <property type="entry name" value="RBD_domain_sf"/>
</dbReference>
<feature type="region of interest" description="Disordered" evidence="5">
    <location>
        <begin position="1"/>
        <end position="47"/>
    </location>
</feature>
<feature type="compositionally biased region" description="Basic residues" evidence="5">
    <location>
        <begin position="1"/>
        <end position="13"/>
    </location>
</feature>
<organism evidence="7">
    <name type="scientific">Aplanochytrium stocchinoi</name>
    <dbReference type="NCBI Taxonomy" id="215587"/>
    <lineage>
        <taxon>Eukaryota</taxon>
        <taxon>Sar</taxon>
        <taxon>Stramenopiles</taxon>
        <taxon>Bigyra</taxon>
        <taxon>Labyrinthulomycetes</taxon>
        <taxon>Thraustochytrida</taxon>
        <taxon>Thraustochytriidae</taxon>
        <taxon>Aplanochytrium</taxon>
    </lineage>
</organism>
<evidence type="ECO:0000256" key="1">
    <source>
        <dbReference type="ARBA" id="ARBA00004604"/>
    </source>
</evidence>
<sequence>MVSKKEKKTKLKRPLATTSTDRKKKKQLDEKAKTAQDEGEEKVSEQQKKMLEEQLLKLGKLGPLQGIEELKEKRTEEQRKKDAEAVEVEDDFTIEKKTGVIYLGHVPHGFYEVQMKGFFSQFGKVVNLRLARSKKTGRSKGYAFIQFESEEVAKIVQQTMHKYILCDKILDCTYIQPEKVHERMFFNKNRSFRVRDWRKMDMLKHNAERTLGKKQKRAKTLLSLEGKKRQKLKKMGIEYEFPGYKQSAKQYTK</sequence>
<dbReference type="Gene3D" id="3.30.70.330">
    <property type="match status" value="1"/>
</dbReference>
<evidence type="ECO:0000256" key="3">
    <source>
        <dbReference type="ARBA" id="ARBA00023242"/>
    </source>
</evidence>
<evidence type="ECO:0000256" key="2">
    <source>
        <dbReference type="ARBA" id="ARBA00022884"/>
    </source>
</evidence>
<keyword evidence="2 4" id="KW-0694">RNA-binding</keyword>